<dbReference type="SUPFAM" id="SSF52210">
    <property type="entry name" value="Succinyl-CoA synthetase domains"/>
    <property type="match status" value="2"/>
</dbReference>
<evidence type="ECO:0000313" key="3">
    <source>
        <dbReference type="Proteomes" id="UP000585638"/>
    </source>
</evidence>
<proteinExistence type="predicted"/>
<evidence type="ECO:0000259" key="1">
    <source>
        <dbReference type="SMART" id="SM00881"/>
    </source>
</evidence>
<dbReference type="InterPro" id="IPR036291">
    <property type="entry name" value="NAD(P)-bd_dom_sf"/>
</dbReference>
<gene>
    <name evidence="2" type="ORF">BJ998_008661</name>
</gene>
<dbReference type="InterPro" id="IPR032875">
    <property type="entry name" value="Succ_CoA_lig_flav_dom"/>
</dbReference>
<dbReference type="PANTHER" id="PTHR42793">
    <property type="entry name" value="COA BINDING DOMAIN CONTAINING PROTEIN"/>
    <property type="match status" value="1"/>
</dbReference>
<dbReference type="Gene3D" id="3.30.470.20">
    <property type="entry name" value="ATP-grasp fold, B domain"/>
    <property type="match status" value="1"/>
</dbReference>
<dbReference type="Pfam" id="PF13380">
    <property type="entry name" value="CoA_binding_2"/>
    <property type="match status" value="1"/>
</dbReference>
<dbReference type="InterPro" id="IPR003781">
    <property type="entry name" value="CoA-bd"/>
</dbReference>
<dbReference type="InterPro" id="IPR016102">
    <property type="entry name" value="Succinyl-CoA_synth-like"/>
</dbReference>
<dbReference type="PANTHER" id="PTHR42793:SF1">
    <property type="entry name" value="PEPTIDYL-LYSINE N-ACETYLTRANSFERASE PATZ"/>
    <property type="match status" value="1"/>
</dbReference>
<dbReference type="InterPro" id="IPR013815">
    <property type="entry name" value="ATP_grasp_subdomain_1"/>
</dbReference>
<reference evidence="2 3" key="1">
    <citation type="submission" date="2020-08" db="EMBL/GenBank/DDBJ databases">
        <title>Sequencing the genomes of 1000 actinobacteria strains.</title>
        <authorList>
            <person name="Klenk H.-P."/>
        </authorList>
    </citation>
    <scope>NUCLEOTIDE SEQUENCE [LARGE SCALE GENOMIC DNA]</scope>
    <source>
        <strain evidence="2 3">DSM 43851</strain>
    </source>
</reference>
<name>A0A7W9KRQ5_9PSEU</name>
<dbReference type="SUPFAM" id="SSF51735">
    <property type="entry name" value="NAD(P)-binding Rossmann-fold domains"/>
    <property type="match status" value="1"/>
</dbReference>
<dbReference type="Pfam" id="PF13549">
    <property type="entry name" value="ATP-grasp_5"/>
    <property type="match status" value="1"/>
</dbReference>
<dbReference type="Pfam" id="PF13607">
    <property type="entry name" value="Succ_CoA_lig"/>
    <property type="match status" value="1"/>
</dbReference>
<dbReference type="SMART" id="SM00881">
    <property type="entry name" value="CoA_binding"/>
    <property type="match status" value="1"/>
</dbReference>
<dbReference type="GO" id="GO:0005524">
    <property type="term" value="F:ATP binding"/>
    <property type="evidence" value="ECO:0007669"/>
    <property type="project" value="InterPro"/>
</dbReference>
<dbReference type="Proteomes" id="UP000585638">
    <property type="component" value="Unassembled WGS sequence"/>
</dbReference>
<dbReference type="EMBL" id="JACHIR010000003">
    <property type="protein sequence ID" value="MBB5897402.1"/>
    <property type="molecule type" value="Genomic_DNA"/>
</dbReference>
<organism evidence="2 3">
    <name type="scientific">Kutzneria kofuensis</name>
    <dbReference type="NCBI Taxonomy" id="103725"/>
    <lineage>
        <taxon>Bacteria</taxon>
        <taxon>Bacillati</taxon>
        <taxon>Actinomycetota</taxon>
        <taxon>Actinomycetes</taxon>
        <taxon>Pseudonocardiales</taxon>
        <taxon>Pseudonocardiaceae</taxon>
        <taxon>Kutzneria</taxon>
    </lineage>
</organism>
<keyword evidence="3" id="KW-1185">Reference proteome</keyword>
<dbReference type="AlphaFoldDB" id="A0A7W9KRQ5"/>
<dbReference type="SUPFAM" id="SSF56059">
    <property type="entry name" value="Glutathione synthetase ATP-binding domain-like"/>
    <property type="match status" value="1"/>
</dbReference>
<feature type="domain" description="CoA-binding" evidence="1">
    <location>
        <begin position="7"/>
        <end position="102"/>
    </location>
</feature>
<dbReference type="Gene3D" id="3.40.50.720">
    <property type="entry name" value="NAD(P)-binding Rossmann-like Domain"/>
    <property type="match status" value="1"/>
</dbReference>
<dbReference type="RefSeq" id="WP_184869886.1">
    <property type="nucleotide sequence ID" value="NZ_BAAAWY010000043.1"/>
</dbReference>
<accession>A0A7W9KRQ5</accession>
<comment type="caution">
    <text evidence="2">The sequence shown here is derived from an EMBL/GenBank/DDBJ whole genome shotgun (WGS) entry which is preliminary data.</text>
</comment>
<protein>
    <submittedName>
        <fullName evidence="2">Acyl-CoA synthetase (NDP forming)</fullName>
    </submittedName>
</protein>
<dbReference type="Gene3D" id="3.30.1490.20">
    <property type="entry name" value="ATP-grasp fold, A domain"/>
    <property type="match status" value="1"/>
</dbReference>
<sequence>MQRLGVFRDPASVAVVGASDNRSKWGYWLAAGALTGAHRRRVDLVNRRGGTVCGQPSAPSLSALDDVPELVALCVPPAHVSDVVDEGLSAGVKGFLGITAAVPAEAELAQRIRAAGARLVGANSLGIVDTATQLCLAWGSFTPGPLAIVSQSGQVGSELALLGVRHGLGISRFVSLGNASDVTATELLADLVDHESTRVVAVYLENFANGAALLDVLRKLGKPTLLLTVGGSAASTRLARSHTGSLTSSLDVVDAACRAAGVARVGTPAEVIDVARALLATRPPRGGRVAIIGDSGGQCGIAADVAHAHQLRVPPVDIAVTLPDGAAQHNPVDLAGAGEQDIANYARVTEAVLRSDHVDAAVLTGYFGRYGLDIPAIGDQEVAVAQRIGEIAATAGKPVLVHSMGPDSATAHALWAAGVPTYDRIEATLSALKGLTAFGRPAELPLPDQTRPIGVLPDGYWETRQVLVDVAFPRAFVARRREDLGNAARLTAPYVLKAAWLEHKSEAGGVRTGLSTPEALARAFDEMAARLGPGEYVVEEQDTRPNTVEILVGGKRDPDFGPLITVGAGGTETEVQHDTATELAPVSPGTARKMLDRLRCARLLHGWRGRPPVDIDGLAELVHRVSVLVAGSPLVGELELNPVRVGPDGPLAVDALIIPTTRLEAHRA</sequence>
<dbReference type="Gene3D" id="3.40.50.261">
    <property type="entry name" value="Succinyl-CoA synthetase domains"/>
    <property type="match status" value="2"/>
</dbReference>
<evidence type="ECO:0000313" key="2">
    <source>
        <dbReference type="EMBL" id="MBB5897402.1"/>
    </source>
</evidence>